<evidence type="ECO:0000313" key="3">
    <source>
        <dbReference type="Proteomes" id="UP000237440"/>
    </source>
</evidence>
<comment type="caution">
    <text evidence="2">The sequence shown here is derived from an EMBL/GenBank/DDBJ whole genome shotgun (WGS) entry which is preliminary data.</text>
</comment>
<dbReference type="InterPro" id="IPR001506">
    <property type="entry name" value="Peptidase_M12A"/>
</dbReference>
<proteinExistence type="predicted"/>
<feature type="chain" id="PRO_5015728498" description="Peptidase M12A domain-containing protein" evidence="1">
    <location>
        <begin position="27"/>
        <end position="253"/>
    </location>
</feature>
<sequence>MDCRPSAPAAALCAIPLSLVLGMVQAAERTETSDKQILAMRKVQPQSYVDLARLWKGGLPIPVCWEADVAPFAEQKQWVEDIIRQRLENPTAVRFKGFAVQAKRWPTCSAAALGIRISATEGRPRSDVGKQWSPGPLNPKRQQFPTRVQLDFKLGGAYESYCGGQKRKCLEVIALHEFMHAIGFLHEHLRDDAPQACRETFGHEGDDTGIHPNKFSVIYDRASIMTYCESIYDRPIRLSAEDIAAVNHFYQTQ</sequence>
<dbReference type="EMBL" id="MUJK01000003">
    <property type="protein sequence ID" value="POF42335.1"/>
    <property type="molecule type" value="Genomic_DNA"/>
</dbReference>
<accession>A0A2S3VQV4</accession>
<dbReference type="Gene3D" id="3.40.390.10">
    <property type="entry name" value="Collagenase (Catalytic Domain)"/>
    <property type="match status" value="1"/>
</dbReference>
<dbReference type="Proteomes" id="UP000237440">
    <property type="component" value="Unassembled WGS sequence"/>
</dbReference>
<evidence type="ECO:0000256" key="1">
    <source>
        <dbReference type="SAM" id="SignalP"/>
    </source>
</evidence>
<dbReference type="AlphaFoldDB" id="A0A2S3VQV4"/>
<dbReference type="SUPFAM" id="SSF55486">
    <property type="entry name" value="Metalloproteases ('zincins'), catalytic domain"/>
    <property type="match status" value="1"/>
</dbReference>
<organism evidence="2 3">
    <name type="scientific">Pseudomonas laurylsulfativorans</name>
    <dbReference type="NCBI Taxonomy" id="1943631"/>
    <lineage>
        <taxon>Bacteria</taxon>
        <taxon>Pseudomonadati</taxon>
        <taxon>Pseudomonadota</taxon>
        <taxon>Gammaproteobacteria</taxon>
        <taxon>Pseudomonadales</taxon>
        <taxon>Pseudomonadaceae</taxon>
        <taxon>Pseudomonas</taxon>
    </lineage>
</organism>
<protein>
    <recommendedName>
        <fullName evidence="4">Peptidase M12A domain-containing protein</fullName>
    </recommendedName>
</protein>
<dbReference type="GO" id="GO:0006508">
    <property type="term" value="P:proteolysis"/>
    <property type="evidence" value="ECO:0007669"/>
    <property type="project" value="InterPro"/>
</dbReference>
<dbReference type="RefSeq" id="WP_103395135.1">
    <property type="nucleotide sequence ID" value="NZ_MUJK01000003.1"/>
</dbReference>
<gene>
    <name evidence="2" type="ORF">B0D71_12980</name>
</gene>
<dbReference type="GO" id="GO:0004222">
    <property type="term" value="F:metalloendopeptidase activity"/>
    <property type="evidence" value="ECO:0007669"/>
    <property type="project" value="InterPro"/>
</dbReference>
<feature type="signal peptide" evidence="1">
    <location>
        <begin position="1"/>
        <end position="26"/>
    </location>
</feature>
<dbReference type="OrthoDB" id="3669864at2"/>
<evidence type="ECO:0008006" key="4">
    <source>
        <dbReference type="Google" id="ProtNLM"/>
    </source>
</evidence>
<dbReference type="InterPro" id="IPR024079">
    <property type="entry name" value="MetalloPept_cat_dom_sf"/>
</dbReference>
<keyword evidence="3" id="KW-1185">Reference proteome</keyword>
<reference evidence="3" key="1">
    <citation type="submission" date="2017-02" db="EMBL/GenBank/DDBJ databases">
        <authorList>
            <person name="Furmanczyk E.M."/>
        </authorList>
    </citation>
    <scope>NUCLEOTIDE SEQUENCE [LARGE SCALE GENOMIC DNA]</scope>
    <source>
        <strain evidence="3">AP3_22</strain>
    </source>
</reference>
<dbReference type="PRINTS" id="PR00480">
    <property type="entry name" value="ASTACIN"/>
</dbReference>
<keyword evidence="1" id="KW-0732">Signal</keyword>
<evidence type="ECO:0000313" key="2">
    <source>
        <dbReference type="EMBL" id="POF42335.1"/>
    </source>
</evidence>
<name>A0A2S3VQV4_9PSED</name>